<evidence type="ECO:0000313" key="2">
    <source>
        <dbReference type="EMBL" id="KAL1612444.1"/>
    </source>
</evidence>
<keyword evidence="1" id="KW-0812">Transmembrane</keyword>
<sequence>MNNSSLAAFRDGRSGQLRKLAEEHMQHDLDQSDRDILKSAGGKVSTHAKVGSLLGLGFGIYCAFRLRSMRMAYFNAFRAMEKPVEVRFADGRTEPIPDITDKLAPSKWSDAATYFFFPLGGLFLGGEAGFLSGTASASRTITKNSEAKKRIEKAFKNYRIDAMKQEIQTLEGKNKFEQLFSS</sequence>
<gene>
    <name evidence="2" type="ORF">SLS60_000671</name>
</gene>
<accession>A0ABR3S6W6</accession>
<dbReference type="EMBL" id="JAKJXO020000001">
    <property type="protein sequence ID" value="KAL1612444.1"/>
    <property type="molecule type" value="Genomic_DNA"/>
</dbReference>
<feature type="transmembrane region" description="Helical" evidence="1">
    <location>
        <begin position="46"/>
        <end position="64"/>
    </location>
</feature>
<evidence type="ECO:0000313" key="3">
    <source>
        <dbReference type="Proteomes" id="UP001521785"/>
    </source>
</evidence>
<keyword evidence="1" id="KW-1133">Transmembrane helix</keyword>
<keyword evidence="3" id="KW-1185">Reference proteome</keyword>
<evidence type="ECO:0000256" key="1">
    <source>
        <dbReference type="SAM" id="Phobius"/>
    </source>
</evidence>
<keyword evidence="1" id="KW-0472">Membrane</keyword>
<organism evidence="2 3">
    <name type="scientific">Paraconiothyrium brasiliense</name>
    <dbReference type="NCBI Taxonomy" id="300254"/>
    <lineage>
        <taxon>Eukaryota</taxon>
        <taxon>Fungi</taxon>
        <taxon>Dikarya</taxon>
        <taxon>Ascomycota</taxon>
        <taxon>Pezizomycotina</taxon>
        <taxon>Dothideomycetes</taxon>
        <taxon>Pleosporomycetidae</taxon>
        <taxon>Pleosporales</taxon>
        <taxon>Massarineae</taxon>
        <taxon>Didymosphaeriaceae</taxon>
        <taxon>Paraconiothyrium</taxon>
    </lineage>
</organism>
<protein>
    <submittedName>
        <fullName evidence="2">Uncharacterized protein</fullName>
    </submittedName>
</protein>
<reference evidence="2 3" key="1">
    <citation type="submission" date="2024-02" db="EMBL/GenBank/DDBJ databases">
        <title>De novo assembly and annotation of 12 fungi associated with fruit tree decline syndrome in Ontario, Canada.</title>
        <authorList>
            <person name="Sulman M."/>
            <person name="Ellouze W."/>
            <person name="Ilyukhin E."/>
        </authorList>
    </citation>
    <scope>NUCLEOTIDE SEQUENCE [LARGE SCALE GENOMIC DNA]</scope>
    <source>
        <strain evidence="2 3">M42-189</strain>
    </source>
</reference>
<dbReference type="Proteomes" id="UP001521785">
    <property type="component" value="Unassembled WGS sequence"/>
</dbReference>
<comment type="caution">
    <text evidence="2">The sequence shown here is derived from an EMBL/GenBank/DDBJ whole genome shotgun (WGS) entry which is preliminary data.</text>
</comment>
<name>A0ABR3S6W6_9PLEO</name>
<proteinExistence type="predicted"/>